<name>A0A381X928_9ZZZZ</name>
<dbReference type="InterPro" id="IPR036890">
    <property type="entry name" value="HATPase_C_sf"/>
</dbReference>
<sequence length="678" mass="75729">MGEEKPLAGKQKQIAISEFFEKNKHFLGFDSLQRSIITAVKEAVDNSLDACEEERILPDIRVEINRLEGDRIELISQDNGPGIPRGTIEHVFGKFLLGSRFHAIRQTRGQQGIGITGVVMYGQLTTGSKTTIVSKVEDESSAVRVDLGIDTRKNKAIKTGESRDVWVDEVTGEEIKHGLRIRTEMKAKYQRGRQSVYQYLRMTSIVNPHATISLTVKDRDGGVIEQGHWPRTTDRLPRVVEEIKPHPHGIHLGTLQRMLREAEERKMTSFLRHNFSGVSMRAAREILKKSGLEESRQPRRIKAEEAHAVLDSFQKVKLLNPPTDCLSPIEDLLIKKGLSKAIDSRFASTVTREPRVTQGNPFQIEVGLVFGGDLASDSPIEILRFANRVPLMYQQGGCLLTKAVESVDWKRYGLDQPGGRGLPKGPAAVLIHLASTNVQFTSEAKEAVAGNEEVLGEIRRALMEVGKGLKNHLKKSSQRKKAQEKFELINVILPEISQKTSQILDREEPNLAPIITQIMNAVFCEENLGWDTTRKLATCDITVFNYTARARAYTILAKWPESETVAMVDNPLGGRKETHGLWAWRLDTLDPGSSAVISFTVSGLSKGDWSDTEIFFRGKGKIVDIIGATKIDENLLDEMRNKEALDAAVEEVRSKEDPVIENLVERAEEAVRVPNDEG</sequence>
<dbReference type="EMBL" id="UINC01014342">
    <property type="protein sequence ID" value="SVA61234.1"/>
    <property type="molecule type" value="Genomic_DNA"/>
</dbReference>
<keyword evidence="1" id="KW-0547">Nucleotide-binding</keyword>
<evidence type="ECO:0000256" key="1">
    <source>
        <dbReference type="ARBA" id="ARBA00022741"/>
    </source>
</evidence>
<dbReference type="InterPro" id="IPR005734">
    <property type="entry name" value="TopoVI_B"/>
</dbReference>
<dbReference type="GO" id="GO:0006265">
    <property type="term" value="P:DNA topological change"/>
    <property type="evidence" value="ECO:0007669"/>
    <property type="project" value="InterPro"/>
</dbReference>
<organism evidence="7">
    <name type="scientific">marine metagenome</name>
    <dbReference type="NCBI Taxonomy" id="408172"/>
    <lineage>
        <taxon>unclassified sequences</taxon>
        <taxon>metagenomes</taxon>
        <taxon>ecological metagenomes</taxon>
    </lineage>
</organism>
<dbReference type="SUPFAM" id="SSF55874">
    <property type="entry name" value="ATPase domain of HSP90 chaperone/DNA topoisomerase II/histidine kinase"/>
    <property type="match status" value="1"/>
</dbReference>
<accession>A0A381X928</accession>
<feature type="domain" description="Histidine kinase/HSP90-like ATPase" evidence="6">
    <location>
        <begin position="31"/>
        <end position="151"/>
    </location>
</feature>
<dbReference type="Gene3D" id="6.10.20.80">
    <property type="match status" value="1"/>
</dbReference>
<dbReference type="SMART" id="SM00387">
    <property type="entry name" value="HATPase_c"/>
    <property type="match status" value="1"/>
</dbReference>
<evidence type="ECO:0000256" key="3">
    <source>
        <dbReference type="ARBA" id="ARBA00023029"/>
    </source>
</evidence>
<dbReference type="PANTHER" id="PTHR48444">
    <property type="entry name" value="DNA TOPOISOMERASE 6 SUBUNIT B"/>
    <property type="match status" value="1"/>
</dbReference>
<dbReference type="NCBIfam" id="TIGR01052">
    <property type="entry name" value="top6b"/>
    <property type="match status" value="1"/>
</dbReference>
<dbReference type="PANTHER" id="PTHR48444:SF1">
    <property type="entry name" value="DNA TOPOISOMERASE 6 SUBUNIT B"/>
    <property type="match status" value="1"/>
</dbReference>
<keyword evidence="2" id="KW-0067">ATP-binding</keyword>
<dbReference type="Gene3D" id="1.10.8.50">
    <property type="match status" value="1"/>
</dbReference>
<proteinExistence type="inferred from homology"/>
<evidence type="ECO:0000259" key="6">
    <source>
        <dbReference type="SMART" id="SM00387"/>
    </source>
</evidence>
<dbReference type="GO" id="GO:0005524">
    <property type="term" value="F:ATP binding"/>
    <property type="evidence" value="ECO:0007669"/>
    <property type="project" value="UniProtKB-KW"/>
</dbReference>
<keyword evidence="4" id="KW-0238">DNA-binding</keyword>
<dbReference type="Pfam" id="PF02518">
    <property type="entry name" value="HATPase_c"/>
    <property type="match status" value="1"/>
</dbReference>
<dbReference type="InterPro" id="IPR015320">
    <property type="entry name" value="TopoVI_B_transducer"/>
</dbReference>
<dbReference type="Gene3D" id="3.30.565.10">
    <property type="entry name" value="Histidine kinase-like ATPase, C-terminal domain"/>
    <property type="match status" value="1"/>
</dbReference>
<dbReference type="InterPro" id="IPR020568">
    <property type="entry name" value="Ribosomal_Su5_D2-typ_SF"/>
</dbReference>
<dbReference type="SUPFAM" id="SSF54211">
    <property type="entry name" value="Ribosomal protein S5 domain 2-like"/>
    <property type="match status" value="1"/>
</dbReference>
<evidence type="ECO:0000256" key="2">
    <source>
        <dbReference type="ARBA" id="ARBA00022840"/>
    </source>
</evidence>
<feature type="non-terminal residue" evidence="7">
    <location>
        <position position="678"/>
    </location>
</feature>
<dbReference type="HAMAP" id="MF_00322">
    <property type="entry name" value="Top6B"/>
    <property type="match status" value="1"/>
</dbReference>
<dbReference type="InterPro" id="IPR010979">
    <property type="entry name" value="Ribosomal_uS13-like_H2TH"/>
</dbReference>
<dbReference type="GO" id="GO:0003918">
    <property type="term" value="F:DNA topoisomerase type II (double strand cut, ATP-hydrolyzing) activity"/>
    <property type="evidence" value="ECO:0007669"/>
    <property type="project" value="InterPro"/>
</dbReference>
<keyword evidence="3" id="KW-0799">Topoisomerase</keyword>
<dbReference type="Gene3D" id="3.30.230.10">
    <property type="match status" value="1"/>
</dbReference>
<evidence type="ECO:0000256" key="4">
    <source>
        <dbReference type="ARBA" id="ARBA00023125"/>
    </source>
</evidence>
<dbReference type="NCBIfam" id="NF003218">
    <property type="entry name" value="PRK04184.1"/>
    <property type="match status" value="1"/>
</dbReference>
<evidence type="ECO:0000256" key="5">
    <source>
        <dbReference type="ARBA" id="ARBA00023235"/>
    </source>
</evidence>
<dbReference type="GO" id="GO:0003677">
    <property type="term" value="F:DNA binding"/>
    <property type="evidence" value="ECO:0007669"/>
    <property type="project" value="UniProtKB-KW"/>
</dbReference>
<dbReference type="Pfam" id="PF09239">
    <property type="entry name" value="Topo-VIb_trans"/>
    <property type="match status" value="1"/>
</dbReference>
<dbReference type="InterPro" id="IPR014721">
    <property type="entry name" value="Ribsml_uS5_D2-typ_fold_subgr"/>
</dbReference>
<protein>
    <recommendedName>
        <fullName evidence="6">Histidine kinase/HSP90-like ATPase domain-containing protein</fullName>
    </recommendedName>
</protein>
<evidence type="ECO:0000313" key="7">
    <source>
        <dbReference type="EMBL" id="SVA61234.1"/>
    </source>
</evidence>
<gene>
    <name evidence="7" type="ORF">METZ01_LOCUS114088</name>
</gene>
<dbReference type="InterPro" id="IPR003594">
    <property type="entry name" value="HATPase_dom"/>
</dbReference>
<reference evidence="7" key="1">
    <citation type="submission" date="2018-05" db="EMBL/GenBank/DDBJ databases">
        <authorList>
            <person name="Lanie J.A."/>
            <person name="Ng W.-L."/>
            <person name="Kazmierczak K.M."/>
            <person name="Andrzejewski T.M."/>
            <person name="Davidsen T.M."/>
            <person name="Wayne K.J."/>
            <person name="Tettelin H."/>
            <person name="Glass J.I."/>
            <person name="Rusch D."/>
            <person name="Podicherti R."/>
            <person name="Tsui H.-C.T."/>
            <person name="Winkler M.E."/>
        </authorList>
    </citation>
    <scope>NUCLEOTIDE SEQUENCE</scope>
</reference>
<keyword evidence="5" id="KW-0413">Isomerase</keyword>
<dbReference type="SUPFAM" id="SSF46946">
    <property type="entry name" value="S13-like H2TH domain"/>
    <property type="match status" value="1"/>
</dbReference>
<dbReference type="AlphaFoldDB" id="A0A381X928"/>
<dbReference type="CDD" id="cd00823">
    <property type="entry name" value="TopoIIB_Trans"/>
    <property type="match status" value="1"/>
</dbReference>